<dbReference type="PRINTS" id="PR00380">
    <property type="entry name" value="KINESINHEAVY"/>
</dbReference>
<evidence type="ECO:0000256" key="12">
    <source>
        <dbReference type="SAM" id="MobiDB-lite"/>
    </source>
</evidence>
<dbReference type="Pfam" id="PF00225">
    <property type="entry name" value="Kinesin"/>
    <property type="match status" value="1"/>
</dbReference>
<evidence type="ECO:0000256" key="11">
    <source>
        <dbReference type="SAM" id="Coils"/>
    </source>
</evidence>
<keyword evidence="5 10" id="KW-0067">ATP-binding</keyword>
<dbReference type="InterPro" id="IPR036961">
    <property type="entry name" value="Kinesin_motor_dom_sf"/>
</dbReference>
<keyword evidence="15" id="KW-1185">Reference proteome</keyword>
<keyword evidence="4 10" id="KW-0547">Nucleotide-binding</keyword>
<feature type="binding site" evidence="10">
    <location>
        <begin position="102"/>
        <end position="109"/>
    </location>
    <ligand>
        <name>ATP</name>
        <dbReference type="ChEBI" id="CHEBI:30616"/>
    </ligand>
</feature>
<keyword evidence="2" id="KW-0963">Cytoplasm</keyword>
<comment type="similarity">
    <text evidence="9">Belongs to the TRAFAC class myosin-kinesin ATPase superfamily. Kinesin family. KIN-5/BimC subfamily.</text>
</comment>
<organism evidence="14 15">
    <name type="scientific">Euplotes crassus</name>
    <dbReference type="NCBI Taxonomy" id="5936"/>
    <lineage>
        <taxon>Eukaryota</taxon>
        <taxon>Sar</taxon>
        <taxon>Alveolata</taxon>
        <taxon>Ciliophora</taxon>
        <taxon>Intramacronucleata</taxon>
        <taxon>Spirotrichea</taxon>
        <taxon>Hypotrichia</taxon>
        <taxon>Euplotida</taxon>
        <taxon>Euplotidae</taxon>
        <taxon>Moneuplotes</taxon>
    </lineage>
</organism>
<keyword evidence="8" id="KW-0206">Cytoskeleton</keyword>
<dbReference type="EMBL" id="CAMPGE010026169">
    <property type="protein sequence ID" value="CAI2383862.1"/>
    <property type="molecule type" value="Genomic_DNA"/>
</dbReference>
<feature type="coiled-coil region" evidence="11">
    <location>
        <begin position="824"/>
        <end position="858"/>
    </location>
</feature>
<comment type="subcellular location">
    <subcellularLocation>
        <location evidence="1">Cytoplasm</location>
        <location evidence="1">Cytoskeleton</location>
    </subcellularLocation>
</comment>
<accession>A0AAD1Y389</accession>
<dbReference type="InterPro" id="IPR001752">
    <property type="entry name" value="Kinesin_motor_dom"/>
</dbReference>
<evidence type="ECO:0000256" key="10">
    <source>
        <dbReference type="PROSITE-ProRule" id="PRU00283"/>
    </source>
</evidence>
<name>A0AAD1Y389_EUPCR</name>
<dbReference type="PANTHER" id="PTHR47968:SF75">
    <property type="entry name" value="CENTROMERE-ASSOCIATED PROTEIN E"/>
    <property type="match status" value="1"/>
</dbReference>
<evidence type="ECO:0000256" key="7">
    <source>
        <dbReference type="ARBA" id="ARBA00023175"/>
    </source>
</evidence>
<dbReference type="GO" id="GO:0003777">
    <property type="term" value="F:microtubule motor activity"/>
    <property type="evidence" value="ECO:0007669"/>
    <property type="project" value="InterPro"/>
</dbReference>
<dbReference type="GO" id="GO:0005874">
    <property type="term" value="C:microtubule"/>
    <property type="evidence" value="ECO:0007669"/>
    <property type="project" value="UniProtKB-KW"/>
</dbReference>
<keyword evidence="7 10" id="KW-0505">Motor protein</keyword>
<feature type="coiled-coil region" evidence="11">
    <location>
        <begin position="695"/>
        <end position="756"/>
    </location>
</feature>
<gene>
    <name evidence="14" type="ORF">ECRASSUSDP1_LOCUS25375</name>
</gene>
<evidence type="ECO:0000256" key="3">
    <source>
        <dbReference type="ARBA" id="ARBA00022701"/>
    </source>
</evidence>
<evidence type="ECO:0000256" key="5">
    <source>
        <dbReference type="ARBA" id="ARBA00022840"/>
    </source>
</evidence>
<dbReference type="FunFam" id="3.40.850.10:FF:000019">
    <property type="entry name" value="Kinesin-like protein KIN-5D"/>
    <property type="match status" value="1"/>
</dbReference>
<dbReference type="PROSITE" id="PS50067">
    <property type="entry name" value="KINESIN_MOTOR_2"/>
    <property type="match status" value="1"/>
</dbReference>
<feature type="region of interest" description="Disordered" evidence="12">
    <location>
        <begin position="414"/>
        <end position="444"/>
    </location>
</feature>
<evidence type="ECO:0000313" key="15">
    <source>
        <dbReference type="Proteomes" id="UP001295684"/>
    </source>
</evidence>
<dbReference type="GO" id="GO:0007010">
    <property type="term" value="P:cytoskeleton organization"/>
    <property type="evidence" value="ECO:0007669"/>
    <property type="project" value="UniProtKB-ARBA"/>
</dbReference>
<dbReference type="PANTHER" id="PTHR47968">
    <property type="entry name" value="CENTROMERE PROTEIN E"/>
    <property type="match status" value="1"/>
</dbReference>
<evidence type="ECO:0000259" key="13">
    <source>
        <dbReference type="PROSITE" id="PS50067"/>
    </source>
</evidence>
<dbReference type="Proteomes" id="UP001295684">
    <property type="component" value="Unassembled WGS sequence"/>
</dbReference>
<dbReference type="GO" id="GO:0007018">
    <property type="term" value="P:microtubule-based movement"/>
    <property type="evidence" value="ECO:0007669"/>
    <property type="project" value="InterPro"/>
</dbReference>
<evidence type="ECO:0000256" key="8">
    <source>
        <dbReference type="ARBA" id="ARBA00023212"/>
    </source>
</evidence>
<proteinExistence type="inferred from homology"/>
<dbReference type="GO" id="GO:0008017">
    <property type="term" value="F:microtubule binding"/>
    <property type="evidence" value="ECO:0007669"/>
    <property type="project" value="InterPro"/>
</dbReference>
<dbReference type="SMART" id="SM00129">
    <property type="entry name" value="KISc"/>
    <property type="match status" value="1"/>
</dbReference>
<evidence type="ECO:0000256" key="9">
    <source>
        <dbReference type="ARBA" id="ARBA00034704"/>
    </source>
</evidence>
<sequence length="896" mass="102445">MEDKKDTEPENGNVKVVCRFRPVNQNELDRSGEKQICQFSKNKKSVTILRSKNSDGSVSSNKFTFDRVFDTQVTQRKVYEKAAKPIIEGVLKGFNGTVFAYGQTGSGKTHTMQGPDIEDLEQQGIVPRMIRTVFNRINSLDDNVEYTIKVSMAEIYMEKIKDLLNPTKVNLKIKKDKDRGIYVQGLTEQYIASETDVYNIMKVGNAKRTVASTQMNDASSRSHSIFIMNITQNNLDDHSSKSGNLYLVDLAGSEKVAKTNVCGTQLEEAKGINQSLSTLGKVIHALTDKKIKHVPYRDSKLTRILTESLGGNAKTCLIITCSPSSYNELETISTLRFGTAARNIKNKPKVNKKYTVAKLKLIVSQKNKLISTLRERILCLQNFIKENGLEVPSDKTLKELAVKLGPEVDKIIKEEQEMNDEEEKDNSERDSEGSKIDEDDADDLIDEENKEKSKKFLQLVESNTDNSSKTRDKIMAEYLKIQKLLSQEREKCQKQVDLISNLKEDHQIFQLKIKKLSLIRENFDNYKETTEQKVNEFKEETEDAKNKLEITNAKMTKVKRELAEIKKLYATAKAKVERYEEKGTEFMIDESKQNKEFRKKVKALHDQIAERDQLLSQIQHNPEVSSDLKAIIEESQHQLLDQERQAMADSDNPLLKKFLIEGGDINLVPKQDSCYLAPSDVERIIAKQKENQKLLLEKKKKASNLKKENSDLLAKIASLANIEKSDLESVANAMAEEKLEDIKEQFTNEKEKIMESLQIRSEKVLQLDEKTDIPYKKSTKLRDSFDSDHSDKAKIIRNYEKNIESLILIHLQTSFELSAMKVEMKVSHRQVKSLTKKLESAKKDLKMKSDDNKDLRKIVSNLQNTAENATFFQHRNTIVSPHHSTLRKVIKKTKKS</sequence>
<evidence type="ECO:0000256" key="2">
    <source>
        <dbReference type="ARBA" id="ARBA00022490"/>
    </source>
</evidence>
<feature type="domain" description="Kinesin motor" evidence="13">
    <location>
        <begin position="13"/>
        <end position="344"/>
    </location>
</feature>
<feature type="compositionally biased region" description="Basic and acidic residues" evidence="12">
    <location>
        <begin position="426"/>
        <end position="436"/>
    </location>
</feature>
<dbReference type="InterPro" id="IPR027640">
    <property type="entry name" value="Kinesin-like_fam"/>
</dbReference>
<dbReference type="SUPFAM" id="SSF52540">
    <property type="entry name" value="P-loop containing nucleoside triphosphate hydrolases"/>
    <property type="match status" value="1"/>
</dbReference>
<dbReference type="CDD" id="cd01369">
    <property type="entry name" value="KISc_KHC_KIF5"/>
    <property type="match status" value="1"/>
</dbReference>
<dbReference type="AlphaFoldDB" id="A0AAD1Y389"/>
<evidence type="ECO:0000256" key="1">
    <source>
        <dbReference type="ARBA" id="ARBA00004245"/>
    </source>
</evidence>
<evidence type="ECO:0000256" key="6">
    <source>
        <dbReference type="ARBA" id="ARBA00023054"/>
    </source>
</evidence>
<feature type="coiled-coil region" evidence="11">
    <location>
        <begin position="485"/>
        <end position="582"/>
    </location>
</feature>
<evidence type="ECO:0000313" key="14">
    <source>
        <dbReference type="EMBL" id="CAI2383862.1"/>
    </source>
</evidence>
<dbReference type="InterPro" id="IPR027417">
    <property type="entry name" value="P-loop_NTPase"/>
</dbReference>
<dbReference type="GO" id="GO:0005524">
    <property type="term" value="F:ATP binding"/>
    <property type="evidence" value="ECO:0007669"/>
    <property type="project" value="UniProtKB-UniRule"/>
</dbReference>
<protein>
    <recommendedName>
        <fullName evidence="13">Kinesin motor domain-containing protein</fullName>
    </recommendedName>
</protein>
<evidence type="ECO:0000256" key="4">
    <source>
        <dbReference type="ARBA" id="ARBA00022741"/>
    </source>
</evidence>
<keyword evidence="6 11" id="KW-0175">Coiled coil</keyword>
<reference evidence="14" key="1">
    <citation type="submission" date="2023-07" db="EMBL/GenBank/DDBJ databases">
        <authorList>
            <consortium name="AG Swart"/>
            <person name="Singh M."/>
            <person name="Singh A."/>
            <person name="Seah K."/>
            <person name="Emmerich C."/>
        </authorList>
    </citation>
    <scope>NUCLEOTIDE SEQUENCE</scope>
    <source>
        <strain evidence="14">DP1</strain>
    </source>
</reference>
<keyword evidence="3" id="KW-0493">Microtubule</keyword>
<comment type="caution">
    <text evidence="14">The sequence shown here is derived from an EMBL/GenBank/DDBJ whole genome shotgun (WGS) entry which is preliminary data.</text>
</comment>
<dbReference type="Gene3D" id="3.40.850.10">
    <property type="entry name" value="Kinesin motor domain"/>
    <property type="match status" value="1"/>
</dbReference>